<protein>
    <submittedName>
        <fullName evidence="8">Pyoverdin chromophore biosynthetic protein pvcC</fullName>
    </submittedName>
</protein>
<dbReference type="GO" id="GO:0004497">
    <property type="term" value="F:monooxygenase activity"/>
    <property type="evidence" value="ECO:0007669"/>
    <property type="project" value="UniProtKB-ARBA"/>
</dbReference>
<evidence type="ECO:0000259" key="6">
    <source>
        <dbReference type="Pfam" id="PF03241"/>
    </source>
</evidence>
<reference evidence="8" key="1">
    <citation type="submission" date="2021-01" db="EMBL/GenBank/DDBJ databases">
        <title>Whole genome shotgun sequence of Rugosimonospora africana NBRC 104875.</title>
        <authorList>
            <person name="Komaki H."/>
            <person name="Tamura T."/>
        </authorList>
    </citation>
    <scope>NUCLEOTIDE SEQUENCE</scope>
    <source>
        <strain evidence="8">NBRC 104875</strain>
    </source>
</reference>
<dbReference type="InterPro" id="IPR024677">
    <property type="entry name" value="HpaB/PvcC"/>
</dbReference>
<dbReference type="RefSeq" id="WP_203920696.1">
    <property type="nucleotide sequence ID" value="NZ_BONZ01000050.1"/>
</dbReference>
<dbReference type="Gene3D" id="2.40.110.10">
    <property type="entry name" value="Butyryl-CoA Dehydrogenase, subunit A, domain 2"/>
    <property type="match status" value="1"/>
</dbReference>
<evidence type="ECO:0000256" key="3">
    <source>
        <dbReference type="ARBA" id="ARBA00023002"/>
    </source>
</evidence>
<dbReference type="SUPFAM" id="SSF56645">
    <property type="entry name" value="Acyl-CoA dehydrogenase NM domain-like"/>
    <property type="match status" value="1"/>
</dbReference>
<dbReference type="SUPFAM" id="SSF47203">
    <property type="entry name" value="Acyl-CoA dehydrogenase C-terminal domain-like"/>
    <property type="match status" value="1"/>
</dbReference>
<dbReference type="GO" id="GO:0016705">
    <property type="term" value="F:oxidoreductase activity, acting on paired donors, with incorporation or reduction of molecular oxygen"/>
    <property type="evidence" value="ECO:0007669"/>
    <property type="project" value="UniProtKB-ARBA"/>
</dbReference>
<organism evidence="8 9">
    <name type="scientific">Rugosimonospora africana</name>
    <dbReference type="NCBI Taxonomy" id="556532"/>
    <lineage>
        <taxon>Bacteria</taxon>
        <taxon>Bacillati</taxon>
        <taxon>Actinomycetota</taxon>
        <taxon>Actinomycetes</taxon>
        <taxon>Micromonosporales</taxon>
        <taxon>Micromonosporaceae</taxon>
        <taxon>Rugosimonospora</taxon>
    </lineage>
</organism>
<evidence type="ECO:0000256" key="1">
    <source>
        <dbReference type="ARBA" id="ARBA00022630"/>
    </source>
</evidence>
<keyword evidence="1" id="KW-0285">Flavoprotein</keyword>
<accession>A0A8J3QVF1</accession>
<dbReference type="InterPro" id="IPR009100">
    <property type="entry name" value="AcylCoA_DH/oxidase_NM_dom_sf"/>
</dbReference>
<evidence type="ECO:0000256" key="5">
    <source>
        <dbReference type="PIRSR" id="PIRSR000331-2"/>
    </source>
</evidence>
<dbReference type="Gene3D" id="1.10.3140.10">
    <property type="entry name" value="4-hydroxybutyryl-coa dehydratase, domain 1"/>
    <property type="match status" value="1"/>
</dbReference>
<dbReference type="PANTHER" id="PTHR36117">
    <property type="entry name" value="4-HYDROXYPHENYLACETATE 3-MONOOXYGENASE-RELATED"/>
    <property type="match status" value="1"/>
</dbReference>
<dbReference type="PIRSF" id="PIRSF500125">
    <property type="entry name" value="4_HPA_large"/>
    <property type="match status" value="1"/>
</dbReference>
<dbReference type="GO" id="GO:0016627">
    <property type="term" value="F:oxidoreductase activity, acting on the CH-CH group of donors"/>
    <property type="evidence" value="ECO:0007669"/>
    <property type="project" value="InterPro"/>
</dbReference>
<comment type="caution">
    <text evidence="8">The sequence shown here is derived from an EMBL/GenBank/DDBJ whole genome shotgun (WGS) entry which is preliminary data.</text>
</comment>
<keyword evidence="3" id="KW-0560">Oxidoreductase</keyword>
<evidence type="ECO:0000259" key="7">
    <source>
        <dbReference type="Pfam" id="PF11794"/>
    </source>
</evidence>
<keyword evidence="2 5" id="KW-0274">FAD</keyword>
<dbReference type="Pfam" id="PF11794">
    <property type="entry name" value="HpaB_N"/>
    <property type="match status" value="1"/>
</dbReference>
<dbReference type="InterPro" id="IPR024674">
    <property type="entry name" value="HpaB/PvcC/4-BUDH_N"/>
</dbReference>
<dbReference type="InterPro" id="IPR024719">
    <property type="entry name" value="HpaB/PvcC/4-BUDH_C"/>
</dbReference>
<comment type="similarity">
    <text evidence="4">Belongs to the FADH(2)-utilizing monooxygenase family.</text>
</comment>
<dbReference type="EMBL" id="BONZ01000050">
    <property type="protein sequence ID" value="GIH17129.1"/>
    <property type="molecule type" value="Genomic_DNA"/>
</dbReference>
<proteinExistence type="inferred from homology"/>
<feature type="domain" description="HpaB/PvcC/4-BUDH N-terminal" evidence="7">
    <location>
        <begin position="22"/>
        <end position="287"/>
    </location>
</feature>
<feature type="binding site" evidence="5">
    <location>
        <begin position="162"/>
        <end position="164"/>
    </location>
    <ligand>
        <name>FAD</name>
        <dbReference type="ChEBI" id="CHEBI:57692"/>
    </ligand>
</feature>
<feature type="binding site" evidence="5">
    <location>
        <position position="203"/>
    </location>
    <ligand>
        <name>FAD</name>
        <dbReference type="ChEBI" id="CHEBI:57692"/>
    </ligand>
</feature>
<evidence type="ECO:0000256" key="2">
    <source>
        <dbReference type="ARBA" id="ARBA00022827"/>
    </source>
</evidence>
<keyword evidence="9" id="KW-1185">Reference proteome</keyword>
<feature type="domain" description="HpaB/PvcC/4-BUDH C-terminal" evidence="6">
    <location>
        <begin position="295"/>
        <end position="489"/>
    </location>
</feature>
<sequence length="531" mass="58516">MTSRSALVPVDLYRQDPSRPFTGTEYLASLRDDRAVYLNGERVADVTTHPAFRNAARSIARLYDALHEGDQRDVLTTETDTGNGGYTHRFFKPARSVEDLRAQRGAIGAWSRMTYGWMGRTPDFKAAFTNTLGGNAQFYGEFADNARTWHRWSQDAVPFINHAIVNPPVDRGSPAETVRDVNVRVVEELAGGVVVSGAKVVATGAALSQVSFVGQSGSSDSADPEMAIMFMMPMNSPGCTLVCRASYEGNAAASGSPFDYPLSSRFDENDAIFILDNVFVPWENVLVYRDLDRVRRFYRESGFMQGFCLQSCTRFAVKLDFMAGLLARALHVTGGDVFRGNQVLLGEVVALRNTFWALSDAMVGSADPWVDGTVLPNQQAAFAYRVSSPDAFPRVREIVQKIVASALIYLPATGSDLYDDQIGAYLERYVRGSNGIGAAERIKVMKLLWDTIGTEFAGRHELYERNYAGNHEEVRLQCLRSAQGSGLMDGLTGLVDQCLEDYDEHGWRTPAWVASNAPRYFGVDPGVESMA</sequence>
<dbReference type="PANTHER" id="PTHR36117:SF3">
    <property type="entry name" value="4-HYDROXYPHENYLACETATE 3-MONOOXYGENASE-RELATED"/>
    <property type="match status" value="1"/>
</dbReference>
<evidence type="ECO:0000313" key="8">
    <source>
        <dbReference type="EMBL" id="GIH17129.1"/>
    </source>
</evidence>
<evidence type="ECO:0000256" key="4">
    <source>
        <dbReference type="ARBA" id="ARBA00061227"/>
    </source>
</evidence>
<dbReference type="FunFam" id="2.40.110.10:FF:000026">
    <property type="entry name" value="4-hydroxyphenylacetate 3-monooxygenase oxygenase component"/>
    <property type="match status" value="1"/>
</dbReference>
<evidence type="ECO:0000313" key="9">
    <source>
        <dbReference type="Proteomes" id="UP000642748"/>
    </source>
</evidence>
<dbReference type="Gene3D" id="1.20.140.10">
    <property type="entry name" value="Butyryl-CoA Dehydrogenase, subunit A, domain 3"/>
    <property type="match status" value="1"/>
</dbReference>
<dbReference type="InterPro" id="IPR046373">
    <property type="entry name" value="Acyl-CoA_Oxase/DH_mid-dom_sf"/>
</dbReference>
<dbReference type="FunFam" id="1.10.3140.10:FF:000001">
    <property type="entry name" value="4-hydroxyphenylacetate 3-monooxygenase oxygenase component"/>
    <property type="match status" value="1"/>
</dbReference>
<name>A0A8J3QVF1_9ACTN</name>
<dbReference type="AlphaFoldDB" id="A0A8J3QVF1"/>
<dbReference type="Pfam" id="PF03241">
    <property type="entry name" value="HpaB"/>
    <property type="match status" value="1"/>
</dbReference>
<dbReference type="Proteomes" id="UP000642748">
    <property type="component" value="Unassembled WGS sequence"/>
</dbReference>
<dbReference type="InterPro" id="IPR036250">
    <property type="entry name" value="AcylCo_DH-like_C"/>
</dbReference>
<gene>
    <name evidence="8" type="primary">hpaB</name>
    <name evidence="8" type="ORF">Raf01_53010</name>
</gene>
<dbReference type="InterPro" id="IPR004925">
    <property type="entry name" value="HpaB/PvcC/4-BUDH"/>
</dbReference>
<dbReference type="PIRSF" id="PIRSF000331">
    <property type="entry name" value="HpaA_HpaB"/>
    <property type="match status" value="1"/>
</dbReference>